<dbReference type="AlphaFoldDB" id="A0A830HM70"/>
<reference evidence="2" key="1">
    <citation type="submission" date="2020-10" db="EMBL/GenBank/DDBJ databases">
        <title>Unveiling of a novel bifunctional photoreceptor, Dualchrome1, isolated from a cosmopolitan green alga.</title>
        <authorList>
            <person name="Suzuki S."/>
            <person name="Kawachi M."/>
        </authorList>
    </citation>
    <scope>NUCLEOTIDE SEQUENCE</scope>
    <source>
        <strain evidence="2">NIES 2893</strain>
    </source>
</reference>
<evidence type="ECO:0000313" key="3">
    <source>
        <dbReference type="Proteomes" id="UP000660262"/>
    </source>
</evidence>
<protein>
    <submittedName>
        <fullName evidence="2">Uncharacterized protein</fullName>
    </submittedName>
</protein>
<sequence>MFALSGSAEATPGPAIDDAASLDIAQPPQPQDTGIADADDGFGALTLATSTPQHHRRLMPHLWQSRPSALPEEDDGFGDFDAAAPSTVDAAPVPEPSVSTPTEEDGFGCRTAISG</sequence>
<organism evidence="2 3">
    <name type="scientific">Pycnococcus provasolii</name>
    <dbReference type="NCBI Taxonomy" id="41880"/>
    <lineage>
        <taxon>Eukaryota</taxon>
        <taxon>Viridiplantae</taxon>
        <taxon>Chlorophyta</taxon>
        <taxon>Pseudoscourfieldiophyceae</taxon>
        <taxon>Pseudoscourfieldiales</taxon>
        <taxon>Pycnococcaceae</taxon>
        <taxon>Pycnococcus</taxon>
    </lineage>
</organism>
<feature type="region of interest" description="Disordered" evidence="1">
    <location>
        <begin position="1"/>
        <end position="115"/>
    </location>
</feature>
<name>A0A830HM70_9CHLO</name>
<dbReference type="Proteomes" id="UP000660262">
    <property type="component" value="Unassembled WGS sequence"/>
</dbReference>
<evidence type="ECO:0000313" key="2">
    <source>
        <dbReference type="EMBL" id="GHP06299.1"/>
    </source>
</evidence>
<comment type="caution">
    <text evidence="2">The sequence shown here is derived from an EMBL/GenBank/DDBJ whole genome shotgun (WGS) entry which is preliminary data.</text>
</comment>
<gene>
    <name evidence="2" type="ORF">PPROV_000504600</name>
</gene>
<dbReference type="EMBL" id="BNJQ01000012">
    <property type="protein sequence ID" value="GHP06299.1"/>
    <property type="molecule type" value="Genomic_DNA"/>
</dbReference>
<accession>A0A830HM70</accession>
<proteinExistence type="predicted"/>
<evidence type="ECO:0000256" key="1">
    <source>
        <dbReference type="SAM" id="MobiDB-lite"/>
    </source>
</evidence>
<keyword evidence="3" id="KW-1185">Reference proteome</keyword>